<keyword evidence="2" id="KW-0472">Membrane</keyword>
<proteinExistence type="predicted"/>
<evidence type="ECO:0000313" key="5">
    <source>
        <dbReference type="Proteomes" id="UP000254343"/>
    </source>
</evidence>
<sequence length="348" mass="36286">MTNRTFKLAAAALSVFIGGLTPSLAQQPPAASTPQAAATADACQASPKGVAPQGKHWYYHTDRSAGRKCWYLGEVGMKTTTSAAAKHKPAPPAEADAAPSPQQNASDTPTRTEPAAKGTPLAASATETATDPGAESNTTAQPAPDAIAAVPAATPLLTERWPAADAFRPSQTTTGQSTPLANAQPATSETPAAAPTPSEATPGAATPANTPAASQPADLTPWRVIFGVSFLVLALIAILALVTFRYFWRTDDKARNVPGRLRNIWGDDKDETAAAPSYAEMIAPSRRTPARTPQDLDEIEQLLRRAAREPNPENVISLADPATRARTPIAPSAARASAVRHAGSFRPR</sequence>
<reference evidence="4 5" key="1">
    <citation type="submission" date="2018-06" db="EMBL/GenBank/DDBJ databases">
        <authorList>
            <consortium name="Pathogen Informatics"/>
            <person name="Doyle S."/>
        </authorList>
    </citation>
    <scope>NUCLEOTIDE SEQUENCE [LARGE SCALE GENOMIC DNA]</scope>
    <source>
        <strain evidence="4 5">NCTC12722</strain>
    </source>
</reference>
<accession>A0A380W8M1</accession>
<organism evidence="4 5">
    <name type="scientific">Afipia felis</name>
    <name type="common">Cat scratch disease bacillus</name>
    <dbReference type="NCBI Taxonomy" id="1035"/>
    <lineage>
        <taxon>Bacteria</taxon>
        <taxon>Pseudomonadati</taxon>
        <taxon>Pseudomonadota</taxon>
        <taxon>Alphaproteobacteria</taxon>
        <taxon>Hyphomicrobiales</taxon>
        <taxon>Nitrobacteraceae</taxon>
        <taxon>Afipia</taxon>
    </lineage>
</organism>
<feature type="compositionally biased region" description="Polar residues" evidence="1">
    <location>
        <begin position="102"/>
        <end position="111"/>
    </location>
</feature>
<protein>
    <submittedName>
        <fullName evidence="4">Uncharacterized protein</fullName>
    </submittedName>
</protein>
<keyword evidence="3" id="KW-0732">Signal</keyword>
<name>A0A380W8M1_AFIFE</name>
<feature type="compositionally biased region" description="Low complexity" evidence="1">
    <location>
        <begin position="185"/>
        <end position="216"/>
    </location>
</feature>
<evidence type="ECO:0000256" key="1">
    <source>
        <dbReference type="SAM" id="MobiDB-lite"/>
    </source>
</evidence>
<keyword evidence="2" id="KW-0812">Transmembrane</keyword>
<feature type="region of interest" description="Disordered" evidence="1">
    <location>
        <begin position="165"/>
        <end position="216"/>
    </location>
</feature>
<feature type="compositionally biased region" description="Polar residues" evidence="1">
    <location>
        <begin position="169"/>
        <end position="181"/>
    </location>
</feature>
<dbReference type="EMBL" id="UIGB01000001">
    <property type="protein sequence ID" value="SUU85294.1"/>
    <property type="molecule type" value="Genomic_DNA"/>
</dbReference>
<feature type="chain" id="PRO_5016979921" evidence="3">
    <location>
        <begin position="26"/>
        <end position="348"/>
    </location>
</feature>
<feature type="region of interest" description="Disordered" evidence="1">
    <location>
        <begin position="327"/>
        <end position="348"/>
    </location>
</feature>
<keyword evidence="2" id="KW-1133">Transmembrane helix</keyword>
<feature type="transmembrane region" description="Helical" evidence="2">
    <location>
        <begin position="224"/>
        <end position="248"/>
    </location>
</feature>
<dbReference type="Proteomes" id="UP000254343">
    <property type="component" value="Unassembled WGS sequence"/>
</dbReference>
<evidence type="ECO:0000256" key="2">
    <source>
        <dbReference type="SAM" id="Phobius"/>
    </source>
</evidence>
<gene>
    <name evidence="4" type="ORF">NCTC12722_02505</name>
</gene>
<dbReference type="AlphaFoldDB" id="A0A380W8M1"/>
<dbReference type="RefSeq" id="WP_002716120.1">
    <property type="nucleotide sequence ID" value="NZ_UFSI01000001.1"/>
</dbReference>
<feature type="region of interest" description="Disordered" evidence="1">
    <location>
        <begin position="82"/>
        <end position="145"/>
    </location>
</feature>
<evidence type="ECO:0000313" key="4">
    <source>
        <dbReference type="EMBL" id="SUU85294.1"/>
    </source>
</evidence>
<feature type="signal peptide" evidence="3">
    <location>
        <begin position="1"/>
        <end position="25"/>
    </location>
</feature>
<evidence type="ECO:0000256" key="3">
    <source>
        <dbReference type="SAM" id="SignalP"/>
    </source>
</evidence>